<dbReference type="AlphaFoldDB" id="A0A8S3QID6"/>
<keyword evidence="2" id="KW-1185">Reference proteome</keyword>
<evidence type="ECO:0000313" key="1">
    <source>
        <dbReference type="EMBL" id="CAG2194827.1"/>
    </source>
</evidence>
<dbReference type="EMBL" id="CAJPWZ010000498">
    <property type="protein sequence ID" value="CAG2194827.1"/>
    <property type="molecule type" value="Genomic_DNA"/>
</dbReference>
<dbReference type="Proteomes" id="UP000683360">
    <property type="component" value="Unassembled WGS sequence"/>
</dbReference>
<accession>A0A8S3QID6</accession>
<reference evidence="1" key="1">
    <citation type="submission" date="2021-03" db="EMBL/GenBank/DDBJ databases">
        <authorList>
            <person name="Bekaert M."/>
        </authorList>
    </citation>
    <scope>NUCLEOTIDE SEQUENCE</scope>
</reference>
<sequence>MTKRKMADRKVLQLLYLLYDVCKDCLEELFKYNCLQDDHTDDKLTKYVMDHKIQLYHHMKYSCCHTCANNQNSCAKDNLETEQHKWIRTLYKKRHELSLHFDTISDANFDRIWIETRDIILNILRTLDNRQYEKAVVKQLSLLKMTGPELCGNEEYWCMMREEFNVEVRPHPDKILSTPAVKREIEAMFESHERVLLEKIGQMYVVANVKHATKTYDETIKEDIHNDGKETDLGQGATSSSCAAKDRQDYRAVWTIKTDDDTDKEKLEEIAKYIEQTKVIDENITIEYVHIGSIIIGTLIAANAVENSDLFNQTVRRFIRMIIKKCSFNTNFEHVLEVDVTLTPSLEYQGIEDTEISVDEERLAVTTPSLEVKKSHEKCTQTNDSEIRLEKGEW</sequence>
<protein>
    <submittedName>
        <fullName evidence="1">Uncharacterized protein</fullName>
    </submittedName>
</protein>
<proteinExistence type="predicted"/>
<comment type="caution">
    <text evidence="1">The sequence shown here is derived from an EMBL/GenBank/DDBJ whole genome shotgun (WGS) entry which is preliminary data.</text>
</comment>
<dbReference type="OrthoDB" id="6080995at2759"/>
<name>A0A8S3QID6_MYTED</name>
<evidence type="ECO:0000313" key="2">
    <source>
        <dbReference type="Proteomes" id="UP000683360"/>
    </source>
</evidence>
<organism evidence="1 2">
    <name type="scientific">Mytilus edulis</name>
    <name type="common">Blue mussel</name>
    <dbReference type="NCBI Taxonomy" id="6550"/>
    <lineage>
        <taxon>Eukaryota</taxon>
        <taxon>Metazoa</taxon>
        <taxon>Spiralia</taxon>
        <taxon>Lophotrochozoa</taxon>
        <taxon>Mollusca</taxon>
        <taxon>Bivalvia</taxon>
        <taxon>Autobranchia</taxon>
        <taxon>Pteriomorphia</taxon>
        <taxon>Mytilida</taxon>
        <taxon>Mytiloidea</taxon>
        <taxon>Mytilidae</taxon>
        <taxon>Mytilinae</taxon>
        <taxon>Mytilus</taxon>
    </lineage>
</organism>
<gene>
    <name evidence="1" type="ORF">MEDL_9824</name>
</gene>